<feature type="non-terminal residue" evidence="1">
    <location>
        <position position="1"/>
    </location>
</feature>
<organism evidence="1">
    <name type="scientific">Lepeophtheirus salmonis</name>
    <name type="common">Salmon louse</name>
    <name type="synonym">Caligus salmonis</name>
    <dbReference type="NCBI Taxonomy" id="72036"/>
    <lineage>
        <taxon>Eukaryota</taxon>
        <taxon>Metazoa</taxon>
        <taxon>Ecdysozoa</taxon>
        <taxon>Arthropoda</taxon>
        <taxon>Crustacea</taxon>
        <taxon>Multicrustacea</taxon>
        <taxon>Hexanauplia</taxon>
        <taxon>Copepoda</taxon>
        <taxon>Siphonostomatoida</taxon>
        <taxon>Caligidae</taxon>
        <taxon>Lepeophtheirus</taxon>
    </lineage>
</organism>
<name>A0A0K2UXD8_LEPSM</name>
<protein>
    <submittedName>
        <fullName evidence="1">Uncharacterized protein</fullName>
    </submittedName>
</protein>
<proteinExistence type="predicted"/>
<sequence length="54" mass="6078">QYRYSFLRLKQRTVLDPLLGLILPKALDPRSTVLPLIQLNDIQWSITGGGGNLD</sequence>
<dbReference type="EMBL" id="HACA01025206">
    <property type="protein sequence ID" value="CDW42567.1"/>
    <property type="molecule type" value="Transcribed_RNA"/>
</dbReference>
<evidence type="ECO:0000313" key="1">
    <source>
        <dbReference type="EMBL" id="CDW42567.1"/>
    </source>
</evidence>
<dbReference type="AlphaFoldDB" id="A0A0K2UXD8"/>
<reference evidence="1" key="1">
    <citation type="submission" date="2014-05" db="EMBL/GenBank/DDBJ databases">
        <authorList>
            <person name="Chronopoulou M."/>
        </authorList>
    </citation>
    <scope>NUCLEOTIDE SEQUENCE</scope>
    <source>
        <tissue evidence="1">Whole organism</tissue>
    </source>
</reference>
<accession>A0A0K2UXD8</accession>